<evidence type="ECO:0000256" key="2">
    <source>
        <dbReference type="ARBA" id="ARBA00008854"/>
    </source>
</evidence>
<gene>
    <name evidence="6" type="ORF">SAMN02745823_02151</name>
</gene>
<sequence>MAIFKRRSTAALIALIVVVLGTLFGVHRSVGGETAKIEAQFYSGVYLKDEKYTQPSIQSQLDKRNPAALGLVSVASNYPELKDMTDALRSAQHELADAGTIPEKYAANEKMQAAYVKLNAALAQRELKDNEKASAASYAGTLDGAQSVIGKSAYNSQVEALRNKLRGFPVNILKNLAFVQYPDYFGAEG</sequence>
<keyword evidence="5" id="KW-0472">Membrane</keyword>
<dbReference type="SUPFAM" id="SSF140478">
    <property type="entry name" value="LemA-like"/>
    <property type="match status" value="1"/>
</dbReference>
<evidence type="ECO:0000256" key="1">
    <source>
        <dbReference type="ARBA" id="ARBA00004167"/>
    </source>
</evidence>
<protein>
    <recommendedName>
        <fullName evidence="8">LemA family protein</fullName>
    </recommendedName>
</protein>
<proteinExistence type="inferred from homology"/>
<dbReference type="Pfam" id="PF04011">
    <property type="entry name" value="LemA"/>
    <property type="match status" value="1"/>
</dbReference>
<evidence type="ECO:0000313" key="6">
    <source>
        <dbReference type="EMBL" id="SHI05971.1"/>
    </source>
</evidence>
<keyword evidence="3" id="KW-0812">Transmembrane</keyword>
<dbReference type="STRING" id="1123282.SAMN02745823_02151"/>
<dbReference type="Gene3D" id="1.20.1440.20">
    <property type="entry name" value="LemA-like domain"/>
    <property type="match status" value="1"/>
</dbReference>
<accession>A0A1M5Y1M0</accession>
<comment type="similarity">
    <text evidence="2">Belongs to the LemA family.</text>
</comment>
<name>A0A1M5Y1M0_9FIRM</name>
<evidence type="ECO:0008006" key="8">
    <source>
        <dbReference type="Google" id="ProtNLM"/>
    </source>
</evidence>
<evidence type="ECO:0000256" key="3">
    <source>
        <dbReference type="ARBA" id="ARBA00022692"/>
    </source>
</evidence>
<organism evidence="6 7">
    <name type="scientific">Sporobacter termitidis DSM 10068</name>
    <dbReference type="NCBI Taxonomy" id="1123282"/>
    <lineage>
        <taxon>Bacteria</taxon>
        <taxon>Bacillati</taxon>
        <taxon>Bacillota</taxon>
        <taxon>Clostridia</taxon>
        <taxon>Eubacteriales</taxon>
        <taxon>Oscillospiraceae</taxon>
        <taxon>Sporobacter</taxon>
    </lineage>
</organism>
<dbReference type="GO" id="GO:0016020">
    <property type="term" value="C:membrane"/>
    <property type="evidence" value="ECO:0007669"/>
    <property type="project" value="UniProtKB-SubCell"/>
</dbReference>
<evidence type="ECO:0000256" key="5">
    <source>
        <dbReference type="ARBA" id="ARBA00023136"/>
    </source>
</evidence>
<dbReference type="Proteomes" id="UP000183995">
    <property type="component" value="Unassembled WGS sequence"/>
</dbReference>
<comment type="subcellular location">
    <subcellularLocation>
        <location evidence="1">Membrane</location>
        <topology evidence="1">Single-pass membrane protein</topology>
    </subcellularLocation>
</comment>
<dbReference type="RefSeq" id="WP_073078722.1">
    <property type="nucleotide sequence ID" value="NZ_FQXV01000007.1"/>
</dbReference>
<dbReference type="AlphaFoldDB" id="A0A1M5Y1M0"/>
<evidence type="ECO:0000313" key="7">
    <source>
        <dbReference type="Proteomes" id="UP000183995"/>
    </source>
</evidence>
<dbReference type="EMBL" id="FQXV01000007">
    <property type="protein sequence ID" value="SHI05971.1"/>
    <property type="molecule type" value="Genomic_DNA"/>
</dbReference>
<keyword evidence="7" id="KW-1185">Reference proteome</keyword>
<reference evidence="6 7" key="1">
    <citation type="submission" date="2016-11" db="EMBL/GenBank/DDBJ databases">
        <authorList>
            <person name="Jaros S."/>
            <person name="Januszkiewicz K."/>
            <person name="Wedrychowicz H."/>
        </authorList>
    </citation>
    <scope>NUCLEOTIDE SEQUENCE [LARGE SCALE GENOMIC DNA]</scope>
    <source>
        <strain evidence="6 7">DSM 10068</strain>
    </source>
</reference>
<keyword evidence="4" id="KW-1133">Transmembrane helix</keyword>
<evidence type="ECO:0000256" key="4">
    <source>
        <dbReference type="ARBA" id="ARBA00022989"/>
    </source>
</evidence>
<dbReference type="InterPro" id="IPR007156">
    <property type="entry name" value="MamQ_LemA"/>
</dbReference>
<dbReference type="InterPro" id="IPR023353">
    <property type="entry name" value="LemA-like_dom_sf"/>
</dbReference>